<evidence type="ECO:0000256" key="2">
    <source>
        <dbReference type="ARBA" id="ARBA00023022"/>
    </source>
</evidence>
<proteinExistence type="predicted"/>
<sequence length="54" mass="6045">MLNKDMRDFKQLSDNDLQAISGGKGKGFWSWASKATSWLTGPQQPGSPLLKKHR</sequence>
<name>U5N0R4_LEUCA</name>
<keyword evidence="1" id="KW-0929">Antimicrobial</keyword>
<protein>
    <submittedName>
        <fullName evidence="4">Leucocin B</fullName>
    </submittedName>
</protein>
<dbReference type="Pfam" id="PF04369">
    <property type="entry name" value="Lactococcin"/>
    <property type="match status" value="1"/>
</dbReference>
<dbReference type="NCBIfam" id="TIGR01847">
    <property type="entry name" value="bacteriocin_sig"/>
    <property type="match status" value="1"/>
</dbReference>
<gene>
    <name evidence="4" type="primary">lebB</name>
</gene>
<geneLocation type="plasmid" evidence="4">
    <name>pLC4010-1</name>
</geneLocation>
<organism evidence="4">
    <name type="scientific">Leuconostoc carnosum</name>
    <dbReference type="NCBI Taxonomy" id="1252"/>
    <lineage>
        <taxon>Bacteria</taxon>
        <taxon>Bacillati</taxon>
        <taxon>Bacillota</taxon>
        <taxon>Bacilli</taxon>
        <taxon>Lactobacillales</taxon>
        <taxon>Lactobacillaceae</taxon>
        <taxon>Leuconostoc</taxon>
    </lineage>
</organism>
<accession>U5N0R4</accession>
<dbReference type="EMBL" id="JQ061256">
    <property type="protein sequence ID" value="AGX84561.1"/>
    <property type="molecule type" value="Genomic_DNA"/>
</dbReference>
<dbReference type="RefSeq" id="WP_032495413.1">
    <property type="nucleotide sequence ID" value="NZ_CP054420.1"/>
</dbReference>
<evidence type="ECO:0000313" key="4">
    <source>
        <dbReference type="EMBL" id="AGX84561.1"/>
    </source>
</evidence>
<reference evidence="4" key="1">
    <citation type="journal article" date="2013" name="Appl. Microbiol. Biotechnol.">
        <title>Genetic characterisation and heterologous expression of leucocin C, a class IIa bacteriocin from Leuconostoc carnosum 4010.</title>
        <authorList>
            <person name="Wan X."/>
            <person name="Li R."/>
            <person name="Saris P.E.J."/>
            <person name="Takala T.M."/>
        </authorList>
    </citation>
    <scope>NUCLEOTIDE SEQUENCE</scope>
    <source>
        <strain evidence="4">4010</strain>
        <plasmid evidence="4">pLC4010-1</plasmid>
    </source>
</reference>
<evidence type="ECO:0000256" key="3">
    <source>
        <dbReference type="ARBA" id="ARBA00023048"/>
    </source>
</evidence>
<dbReference type="GO" id="GO:0005576">
    <property type="term" value="C:extracellular region"/>
    <property type="evidence" value="ECO:0007669"/>
    <property type="project" value="InterPro"/>
</dbReference>
<keyword evidence="4" id="KW-0614">Plasmid</keyword>
<dbReference type="GO" id="GO:0031640">
    <property type="term" value="P:killing of cells of another organism"/>
    <property type="evidence" value="ECO:0007669"/>
    <property type="project" value="UniProtKB-KW"/>
</dbReference>
<dbReference type="AlphaFoldDB" id="U5N0R4"/>
<evidence type="ECO:0000256" key="1">
    <source>
        <dbReference type="ARBA" id="ARBA00022529"/>
    </source>
</evidence>
<dbReference type="GO" id="GO:0042742">
    <property type="term" value="P:defense response to bacterium"/>
    <property type="evidence" value="ECO:0007669"/>
    <property type="project" value="UniProtKB-KW"/>
</dbReference>
<dbReference type="InterPro" id="IPR007464">
    <property type="entry name" value="Bacteriocin_IId"/>
</dbReference>
<keyword evidence="2" id="KW-0044">Antibiotic</keyword>
<keyword evidence="3" id="KW-0078">Bacteriocin</keyword>
<dbReference type="InterPro" id="IPR010133">
    <property type="entry name" value="Bacteriocin_signal_seq"/>
</dbReference>